<accession>A0A511B7G2</accession>
<keyword evidence="3" id="KW-1185">Reference proteome</keyword>
<gene>
    <name evidence="2" type="ORF">GKA01_15730</name>
</gene>
<evidence type="ECO:0000256" key="1">
    <source>
        <dbReference type="SAM" id="MobiDB-lite"/>
    </source>
</evidence>
<name>A0A511B7G2_9PROT</name>
<dbReference type="RefSeq" id="WP_146861117.1">
    <property type="nucleotide sequence ID" value="NZ_BARK01000007.1"/>
</dbReference>
<dbReference type="EMBL" id="BJVA01000008">
    <property type="protein sequence ID" value="GEK96376.1"/>
    <property type="molecule type" value="Genomic_DNA"/>
</dbReference>
<feature type="region of interest" description="Disordered" evidence="1">
    <location>
        <begin position="1"/>
        <end position="52"/>
    </location>
</feature>
<sequence length="86" mass="9044">MPSMVTTKDSSQNSSSGSGQGQSTTGQSRQDDGIADNPLPGGWATPKTDRPAAKLTEDLREALPRTVTLRKTLDAIPSAASFIPWS</sequence>
<proteinExistence type="predicted"/>
<comment type="caution">
    <text evidence="2">The sequence shown here is derived from an EMBL/GenBank/DDBJ whole genome shotgun (WGS) entry which is preliminary data.</text>
</comment>
<organism evidence="2 3">
    <name type="scientific">Gluconobacter kanchanaburiensis NBRC 103587</name>
    <dbReference type="NCBI Taxonomy" id="1307948"/>
    <lineage>
        <taxon>Bacteria</taxon>
        <taxon>Pseudomonadati</taxon>
        <taxon>Pseudomonadota</taxon>
        <taxon>Alphaproteobacteria</taxon>
        <taxon>Acetobacterales</taxon>
        <taxon>Acetobacteraceae</taxon>
        <taxon>Gluconobacter</taxon>
    </lineage>
</organism>
<evidence type="ECO:0000313" key="2">
    <source>
        <dbReference type="EMBL" id="GEK96376.1"/>
    </source>
</evidence>
<protein>
    <submittedName>
        <fullName evidence="2">Uncharacterized protein</fullName>
    </submittedName>
</protein>
<dbReference type="Proteomes" id="UP000321079">
    <property type="component" value="Unassembled WGS sequence"/>
</dbReference>
<dbReference type="AlphaFoldDB" id="A0A511B7G2"/>
<reference evidence="2 3" key="1">
    <citation type="submission" date="2019-07" db="EMBL/GenBank/DDBJ databases">
        <title>Whole genome shotgun sequence of Gluconobacter kanchanaburiensis NBRC 103587.</title>
        <authorList>
            <person name="Hosoyama A."/>
            <person name="Uohara A."/>
            <person name="Ohji S."/>
            <person name="Ichikawa N."/>
        </authorList>
    </citation>
    <scope>NUCLEOTIDE SEQUENCE [LARGE SCALE GENOMIC DNA]</scope>
    <source>
        <strain evidence="2 3">NBRC 103587</strain>
    </source>
</reference>
<feature type="compositionally biased region" description="Low complexity" evidence="1">
    <location>
        <begin position="10"/>
        <end position="28"/>
    </location>
</feature>
<evidence type="ECO:0000313" key="3">
    <source>
        <dbReference type="Proteomes" id="UP000321079"/>
    </source>
</evidence>